<reference evidence="1" key="1">
    <citation type="journal article" date="2014" name="Front. Microbiol.">
        <title>High frequency of phylogenetically diverse reductive dehalogenase-homologous genes in deep subseafloor sedimentary metagenomes.</title>
        <authorList>
            <person name="Kawai M."/>
            <person name="Futagami T."/>
            <person name="Toyoda A."/>
            <person name="Takaki Y."/>
            <person name="Nishi S."/>
            <person name="Hori S."/>
            <person name="Arai W."/>
            <person name="Tsubouchi T."/>
            <person name="Morono Y."/>
            <person name="Uchiyama I."/>
            <person name="Ito T."/>
            <person name="Fujiyama A."/>
            <person name="Inagaki F."/>
            <person name="Takami H."/>
        </authorList>
    </citation>
    <scope>NUCLEOTIDE SEQUENCE</scope>
    <source>
        <strain evidence="1">Expedition CK06-06</strain>
    </source>
</reference>
<accession>X1H8J6</accession>
<gene>
    <name evidence="1" type="ORF">S03H2_40992</name>
</gene>
<dbReference type="EMBL" id="BARU01025442">
    <property type="protein sequence ID" value="GAH66486.1"/>
    <property type="molecule type" value="Genomic_DNA"/>
</dbReference>
<feature type="non-terminal residue" evidence="1">
    <location>
        <position position="1"/>
    </location>
</feature>
<evidence type="ECO:0000313" key="1">
    <source>
        <dbReference type="EMBL" id="GAH66486.1"/>
    </source>
</evidence>
<dbReference type="AlphaFoldDB" id="X1H8J6"/>
<name>X1H8J6_9ZZZZ</name>
<proteinExistence type="predicted"/>
<sequence>EKRARFRHIYRLQRPRFKTLPRRLSYLLQILARELLVSYSFPKFFSLTKQ</sequence>
<protein>
    <submittedName>
        <fullName evidence="1">Uncharacterized protein</fullName>
    </submittedName>
</protein>
<comment type="caution">
    <text evidence="1">The sequence shown here is derived from an EMBL/GenBank/DDBJ whole genome shotgun (WGS) entry which is preliminary data.</text>
</comment>
<organism evidence="1">
    <name type="scientific">marine sediment metagenome</name>
    <dbReference type="NCBI Taxonomy" id="412755"/>
    <lineage>
        <taxon>unclassified sequences</taxon>
        <taxon>metagenomes</taxon>
        <taxon>ecological metagenomes</taxon>
    </lineage>
</organism>